<protein>
    <recommendedName>
        <fullName evidence="3">CMP/dCMP deaminase zinc-binding</fullName>
    </recommendedName>
</protein>
<dbReference type="AlphaFoldDB" id="B8HLN7"/>
<dbReference type="STRING" id="395961.Cyan7425_1142"/>
<evidence type="ECO:0000256" key="1">
    <source>
        <dbReference type="SAM" id="MobiDB-lite"/>
    </source>
</evidence>
<dbReference type="EMBL" id="CP001344">
    <property type="protein sequence ID" value="ACL43525.1"/>
    <property type="molecule type" value="Genomic_DNA"/>
</dbReference>
<dbReference type="KEGG" id="cyn:Cyan7425_1142"/>
<sequence>MHPEEEDLRARANKIRQLYLSRKDDSGSVIVKPVGKANVAVAEVYLRNGVSFGTGATSRGGCKSPIPKPKPKSEGGQFEPSVDSRTNRMMDTDAEYKVLSEIAEILEKSYDPEVEGDLYLYSELQPCQSCQCVIEQFKAKFPNIKIHLFSDLPYP</sequence>
<reference evidence="2" key="1">
    <citation type="submission" date="2009-01" db="EMBL/GenBank/DDBJ databases">
        <title>Complete sequence of chromosome Cyanothece sp. PCC 7425.</title>
        <authorList>
            <consortium name="US DOE Joint Genome Institute"/>
            <person name="Lucas S."/>
            <person name="Copeland A."/>
            <person name="Lapidus A."/>
            <person name="Glavina del Rio T."/>
            <person name="Dalin E."/>
            <person name="Tice H."/>
            <person name="Bruce D."/>
            <person name="Goodwin L."/>
            <person name="Pitluck S."/>
            <person name="Sims D."/>
            <person name="Meineke L."/>
            <person name="Brettin T."/>
            <person name="Detter J.C."/>
            <person name="Han C."/>
            <person name="Larimer F."/>
            <person name="Land M."/>
            <person name="Hauser L."/>
            <person name="Kyrpides N."/>
            <person name="Ovchinnikova G."/>
            <person name="Liberton M."/>
            <person name="Stoeckel J."/>
            <person name="Banerjee A."/>
            <person name="Singh A."/>
            <person name="Page L."/>
            <person name="Sato H."/>
            <person name="Zhao L."/>
            <person name="Sherman L."/>
            <person name="Pakrasi H."/>
            <person name="Richardson P."/>
        </authorList>
    </citation>
    <scope>NUCLEOTIDE SEQUENCE</scope>
    <source>
        <strain evidence="2">PCC 7425</strain>
    </source>
</reference>
<dbReference type="HOGENOM" id="CLU_1755034_0_0_3"/>
<feature type="region of interest" description="Disordered" evidence="1">
    <location>
        <begin position="51"/>
        <end position="89"/>
    </location>
</feature>
<dbReference type="eggNOG" id="ENOG5032BFU">
    <property type="taxonomic scope" value="Bacteria"/>
</dbReference>
<dbReference type="InterPro" id="IPR032721">
    <property type="entry name" value="Toxin-deaminase"/>
</dbReference>
<name>B8HLN7_CYAP4</name>
<evidence type="ECO:0000313" key="2">
    <source>
        <dbReference type="EMBL" id="ACL43525.1"/>
    </source>
</evidence>
<dbReference type="OrthoDB" id="4038688at2"/>
<evidence type="ECO:0008006" key="3">
    <source>
        <dbReference type="Google" id="ProtNLM"/>
    </source>
</evidence>
<accession>B8HLN7</accession>
<dbReference type="Pfam" id="PF14424">
    <property type="entry name" value="Toxin-deaminase"/>
    <property type="match status" value="1"/>
</dbReference>
<proteinExistence type="predicted"/>
<gene>
    <name evidence="2" type="ordered locus">Cyan7425_1142</name>
</gene>
<organism evidence="2">
    <name type="scientific">Cyanothece sp. (strain PCC 7425 / ATCC 29141)</name>
    <dbReference type="NCBI Taxonomy" id="395961"/>
    <lineage>
        <taxon>Bacteria</taxon>
        <taxon>Bacillati</taxon>
        <taxon>Cyanobacteriota</taxon>
        <taxon>Cyanophyceae</taxon>
        <taxon>Gomontiellales</taxon>
        <taxon>Cyanothecaceae</taxon>
        <taxon>Cyanothece</taxon>
    </lineage>
</organism>